<dbReference type="Pfam" id="PF13472">
    <property type="entry name" value="Lipase_GDSL_2"/>
    <property type="match status" value="1"/>
</dbReference>
<protein>
    <submittedName>
        <fullName evidence="3">Arylesterase</fullName>
    </submittedName>
</protein>
<dbReference type="InterPro" id="IPR013830">
    <property type="entry name" value="SGNH_hydro"/>
</dbReference>
<evidence type="ECO:0000259" key="2">
    <source>
        <dbReference type="Pfam" id="PF13472"/>
    </source>
</evidence>
<sequence length="211" mass="22418">MRLKLYQLVAALASFLLLSLPAVADPLKLVVLGDSLSAGYLLGAGEGFPEQLQQALKEKGYDVEVVNAGVSGDTSSGGLSRLDWSVGPDADAVIVELGANDMLRAIPPEKTRENIGTIVSRLKERGVAVLIAGMMAQRNLGDDYAEAFDRIFPEVAKAHDALLYPFFLEGIALDPSLNLADGMHPNAEGVSVMVRNMLPIVETLLKQASAS</sequence>
<dbReference type="Proteomes" id="UP000632063">
    <property type="component" value="Unassembled WGS sequence"/>
</dbReference>
<dbReference type="Gene3D" id="3.40.50.1110">
    <property type="entry name" value="SGNH hydrolase"/>
    <property type="match status" value="1"/>
</dbReference>
<dbReference type="CDD" id="cd01822">
    <property type="entry name" value="Lysophospholipase_L1_like"/>
    <property type="match status" value="1"/>
</dbReference>
<feature type="domain" description="SGNH hydrolase-type esterase" evidence="2">
    <location>
        <begin position="31"/>
        <end position="189"/>
    </location>
</feature>
<feature type="signal peptide" evidence="1">
    <location>
        <begin position="1"/>
        <end position="24"/>
    </location>
</feature>
<evidence type="ECO:0000313" key="3">
    <source>
        <dbReference type="EMBL" id="MBD8892130.1"/>
    </source>
</evidence>
<organism evidence="3 4">
    <name type="scientific">Roseibium litorale</name>
    <dbReference type="NCBI Taxonomy" id="2803841"/>
    <lineage>
        <taxon>Bacteria</taxon>
        <taxon>Pseudomonadati</taxon>
        <taxon>Pseudomonadota</taxon>
        <taxon>Alphaproteobacteria</taxon>
        <taxon>Hyphomicrobiales</taxon>
        <taxon>Stappiaceae</taxon>
        <taxon>Roseibium</taxon>
    </lineage>
</organism>
<proteinExistence type="predicted"/>
<dbReference type="PANTHER" id="PTHR30383:SF24">
    <property type="entry name" value="THIOESTERASE 1_PROTEASE 1_LYSOPHOSPHOLIPASE L1"/>
    <property type="match status" value="1"/>
</dbReference>
<dbReference type="PANTHER" id="PTHR30383">
    <property type="entry name" value="THIOESTERASE 1/PROTEASE 1/LYSOPHOSPHOLIPASE L1"/>
    <property type="match status" value="1"/>
</dbReference>
<dbReference type="PROSITE" id="PS01098">
    <property type="entry name" value="LIPASE_GDSL_SER"/>
    <property type="match status" value="1"/>
</dbReference>
<reference evidence="4" key="1">
    <citation type="submission" date="2020-09" db="EMBL/GenBank/DDBJ databases">
        <title>The genome sequence of strain Labrenzia suaedae 4C16A.</title>
        <authorList>
            <person name="Liu Y."/>
        </authorList>
    </citation>
    <scope>NUCLEOTIDE SEQUENCE [LARGE SCALE GENOMIC DNA]</scope>
    <source>
        <strain evidence="4">4C16A</strain>
    </source>
</reference>
<dbReference type="RefSeq" id="WP_192148251.1">
    <property type="nucleotide sequence ID" value="NZ_JACYXI010000006.1"/>
</dbReference>
<gene>
    <name evidence="3" type="ORF">IG616_11255</name>
</gene>
<keyword evidence="4" id="KW-1185">Reference proteome</keyword>
<evidence type="ECO:0000313" key="4">
    <source>
        <dbReference type="Proteomes" id="UP000632063"/>
    </source>
</evidence>
<keyword evidence="1" id="KW-0732">Signal</keyword>
<dbReference type="EMBL" id="JACYXI010000006">
    <property type="protein sequence ID" value="MBD8892130.1"/>
    <property type="molecule type" value="Genomic_DNA"/>
</dbReference>
<dbReference type="InterPro" id="IPR008265">
    <property type="entry name" value="Lipase_GDSL_AS"/>
</dbReference>
<dbReference type="InterPro" id="IPR036514">
    <property type="entry name" value="SGNH_hydro_sf"/>
</dbReference>
<evidence type="ECO:0000256" key="1">
    <source>
        <dbReference type="SAM" id="SignalP"/>
    </source>
</evidence>
<name>A0ABR9CMN4_9HYPH</name>
<dbReference type="InterPro" id="IPR051532">
    <property type="entry name" value="Ester_Hydrolysis_Enzymes"/>
</dbReference>
<reference evidence="3 4" key="2">
    <citation type="journal article" date="2021" name="Int. J. Syst. Evol. Microbiol.">
        <title>Roseibium litorale sp. nov., isolated from a tidal flat sediment and proposal for the reclassification of Labrenzia polysiphoniae as Roseibium polysiphoniae comb. nov.</title>
        <authorList>
            <person name="Liu Y."/>
            <person name="Pei T."/>
            <person name="Du J."/>
            <person name="Chao M."/>
            <person name="Deng M.R."/>
            <person name="Zhu H."/>
        </authorList>
    </citation>
    <scope>NUCLEOTIDE SEQUENCE [LARGE SCALE GENOMIC DNA]</scope>
    <source>
        <strain evidence="3 4">4C16A</strain>
    </source>
</reference>
<accession>A0ABR9CMN4</accession>
<dbReference type="SUPFAM" id="SSF52266">
    <property type="entry name" value="SGNH hydrolase"/>
    <property type="match status" value="1"/>
</dbReference>
<feature type="chain" id="PRO_5046504202" evidence="1">
    <location>
        <begin position="25"/>
        <end position="211"/>
    </location>
</feature>
<comment type="caution">
    <text evidence="3">The sequence shown here is derived from an EMBL/GenBank/DDBJ whole genome shotgun (WGS) entry which is preliminary data.</text>
</comment>